<feature type="compositionally biased region" description="Basic residues" evidence="1">
    <location>
        <begin position="489"/>
        <end position="505"/>
    </location>
</feature>
<comment type="caution">
    <text evidence="3">The sequence shown here is derived from an EMBL/GenBank/DDBJ whole genome shotgun (WGS) entry which is preliminary data.</text>
</comment>
<dbReference type="InterPro" id="IPR011993">
    <property type="entry name" value="PH-like_dom_sf"/>
</dbReference>
<dbReference type="Gene3D" id="2.30.29.30">
    <property type="entry name" value="Pleckstrin-homology domain (PH domain)/Phosphotyrosine-binding domain (PTB)"/>
    <property type="match status" value="1"/>
</dbReference>
<dbReference type="SMART" id="SM00233">
    <property type="entry name" value="PH"/>
    <property type="match status" value="1"/>
</dbReference>
<accession>A0A2T9YPG0</accession>
<feature type="region of interest" description="Disordered" evidence="1">
    <location>
        <begin position="523"/>
        <end position="569"/>
    </location>
</feature>
<dbReference type="CDD" id="cd00821">
    <property type="entry name" value="PH"/>
    <property type="match status" value="1"/>
</dbReference>
<dbReference type="Proteomes" id="UP000245699">
    <property type="component" value="Unassembled WGS sequence"/>
</dbReference>
<feature type="region of interest" description="Disordered" evidence="1">
    <location>
        <begin position="489"/>
        <end position="510"/>
    </location>
</feature>
<organism evidence="3 4">
    <name type="scientific">Furculomyces boomerangus</name>
    <dbReference type="NCBI Taxonomy" id="61424"/>
    <lineage>
        <taxon>Eukaryota</taxon>
        <taxon>Fungi</taxon>
        <taxon>Fungi incertae sedis</taxon>
        <taxon>Zoopagomycota</taxon>
        <taxon>Kickxellomycotina</taxon>
        <taxon>Harpellomycetes</taxon>
        <taxon>Harpellales</taxon>
        <taxon>Harpellaceae</taxon>
        <taxon>Furculomyces</taxon>
    </lineage>
</organism>
<gene>
    <name evidence="3" type="ORF">BB559_003058</name>
</gene>
<evidence type="ECO:0000313" key="3">
    <source>
        <dbReference type="EMBL" id="PVU94209.1"/>
    </source>
</evidence>
<feature type="domain" description="PH" evidence="2">
    <location>
        <begin position="7"/>
        <end position="125"/>
    </location>
</feature>
<evidence type="ECO:0000256" key="1">
    <source>
        <dbReference type="SAM" id="MobiDB-lite"/>
    </source>
</evidence>
<dbReference type="EMBL" id="MBFT01000270">
    <property type="protein sequence ID" value="PVU94209.1"/>
    <property type="molecule type" value="Genomic_DNA"/>
</dbReference>
<reference evidence="3 4" key="1">
    <citation type="journal article" date="2018" name="MBio">
        <title>Comparative Genomics Reveals the Core Gene Toolbox for the Fungus-Insect Symbiosis.</title>
        <authorList>
            <person name="Wang Y."/>
            <person name="Stata M."/>
            <person name="Wang W."/>
            <person name="Stajich J.E."/>
            <person name="White M.M."/>
            <person name="Moncalvo J.M."/>
        </authorList>
    </citation>
    <scope>NUCLEOTIDE SEQUENCE [LARGE SCALE GENOMIC DNA]</scope>
    <source>
        <strain evidence="3 4">AUS-77-4</strain>
    </source>
</reference>
<evidence type="ECO:0000313" key="4">
    <source>
        <dbReference type="Proteomes" id="UP000245699"/>
    </source>
</evidence>
<name>A0A2T9YPG0_9FUNG</name>
<evidence type="ECO:0000259" key="2">
    <source>
        <dbReference type="PROSITE" id="PS50003"/>
    </source>
</evidence>
<keyword evidence="4" id="KW-1185">Reference proteome</keyword>
<proteinExistence type="predicted"/>
<feature type="compositionally biased region" description="Low complexity" evidence="1">
    <location>
        <begin position="547"/>
        <end position="564"/>
    </location>
</feature>
<protein>
    <recommendedName>
        <fullName evidence="2">PH domain-containing protein</fullName>
    </recommendedName>
</protein>
<sequence length="1376" mass="156072">MDIDSGGLGVYGFLNKKNRRGFWQERVFVLDFGGYLWLNTKSHDLDLLQKKNLNGYHVLGKNPKLIANRNMNYKKYDISKITKSDIVRIGNMDFCINVGNERVVLQAKDKKEAEMWISHLEMVIDNSNTFKNNAEKTDINSFDEDSNEEYMNERGYYSRSSESLLRSLPISIFEAEDELPANSTYKNKISNLMSPKWQTPVQKNSDHIQYEKKKNSTIALGNKVINILSKNKSVLIRDKLCSDDSKKRNEIVATVQKALNEIANDKNCTLEAEADSEDNISTKHKDDISLEFESPIDKGNKVKILYTKNNFQKATFEPENTNTRRVGFEQQTDLGKKVVPDFDAYPKKIDAESHHYQNNNIQDLEHTQQQQENHIDYTQTKAKRKFRDVKKHENRDNIIECGYVQESDNNQNIVDINPIKEETNKVIDIQEEIKLLGKKPGFLSWLKLACSSFTKGTNKKNTKNVAKSLSNYEQTFVVLSKPLNNRINKKHSGLRFKKGSRSGKGSRREYKVEKIQHVEEKPCNFPKDALKGRKGNQAFTNSKRKSSSSTSSRKSFRSTTTSGSNDSHYYSKEYKKTHVNIQPTQKNSKVDKLTLDFSHLSLDFSLEKNSVENIKAETFLDITEHSGIKDVSNENETQQINSPFHISDNRIEINQALHKKKRDIMPENKEKSETILNQTNTVENNEDIISNKNPINNSCNKNFGEKFEQKVNGTQNQNMSFSNNLLSSKFENYKIDEKQANIFNDSYIQQNTPKLQNRTIDNNYDFDHPYNNTVYENGLNVLLESDNIALVDDSYNREVGTSKQRNIHSRQGNFGMYSPSNVRFVGGLPMTPIIYQNQKIGTDNNKIMNGNTSIPALDVNDNCSVLSIRQNSPFAKSQINMNGNFTGSNFSMPMHENHTNYQRFLLPNSNYTYCNNNQNLHGFTKSPCLMSEQPNHFGSVHSFNSGNFDGNHHIERINYEANLGMNTVTDTESMRSNGYGVNNVRNGCNYSFNNTQRDFVYSRAGSEIQSGAKVFGNDYNRGDGNNYGRKARYYDSIYLMNSGNNRGNGTEMDGMQYEEMTSNFNRAMYNKTNRDMNLVSKNVLQDHSDGYKYGKTANNSIGNMSRNNFERYGHLAKNLNMNNGVNINQVGSISKPVLLENKRLLNVAKQGNGSTIVLNRVDRPTVNGNFHNQNSKGRLRDVVNEKANSCGISSKNKIAYESPVSSINSLNCSDGRGTVTLNSNGSHCNISGKHAHASDTLSSRTPSEQCYYGGSPNIYTKSKVFGNTSVTSMRSLGYNNTVGKHGVVGWETRVRQNEGGLGGKVSLIEQIKMAQEMGIIPERASKGRTVRQGGGFEGSCQVINNMRLYKVEDHGERGLKTKFKVHPACEKGVRRT</sequence>
<dbReference type="PROSITE" id="PS50003">
    <property type="entry name" value="PH_DOMAIN"/>
    <property type="match status" value="1"/>
</dbReference>
<dbReference type="InterPro" id="IPR001849">
    <property type="entry name" value="PH_domain"/>
</dbReference>
<dbReference type="SUPFAM" id="SSF50729">
    <property type="entry name" value="PH domain-like"/>
    <property type="match status" value="1"/>
</dbReference>